<sequence>MRSTVMFAYYITEREEELNEVIKAVITISYNHHHHHHRQVKDSETLNDSMTLYASISAVSPQIDSWIESALLQLMLMQLSDCFDVDVANFRPVSPPSSSSFFFTPSPSVFF</sequence>
<protein>
    <submittedName>
        <fullName evidence="2">Uncharacterized protein</fullName>
    </submittedName>
</protein>
<dbReference type="WBParaSite" id="SMUV_0000778601-mRNA-1">
    <property type="protein sequence ID" value="SMUV_0000778601-mRNA-1"/>
    <property type="gene ID" value="SMUV_0000778601"/>
</dbReference>
<evidence type="ECO:0000313" key="2">
    <source>
        <dbReference type="WBParaSite" id="SMUV_0000778601-mRNA-1"/>
    </source>
</evidence>
<dbReference type="Proteomes" id="UP000046393">
    <property type="component" value="Unplaced"/>
</dbReference>
<organism evidence="1 2">
    <name type="scientific">Syphacia muris</name>
    <dbReference type="NCBI Taxonomy" id="451379"/>
    <lineage>
        <taxon>Eukaryota</taxon>
        <taxon>Metazoa</taxon>
        <taxon>Ecdysozoa</taxon>
        <taxon>Nematoda</taxon>
        <taxon>Chromadorea</taxon>
        <taxon>Rhabditida</taxon>
        <taxon>Spirurina</taxon>
        <taxon>Oxyuridomorpha</taxon>
        <taxon>Oxyuroidea</taxon>
        <taxon>Oxyuridae</taxon>
        <taxon>Syphacia</taxon>
    </lineage>
</organism>
<reference evidence="2" key="1">
    <citation type="submission" date="2017-02" db="UniProtKB">
        <authorList>
            <consortium name="WormBaseParasite"/>
        </authorList>
    </citation>
    <scope>IDENTIFICATION</scope>
</reference>
<proteinExistence type="predicted"/>
<keyword evidence="1" id="KW-1185">Reference proteome</keyword>
<evidence type="ECO:0000313" key="1">
    <source>
        <dbReference type="Proteomes" id="UP000046393"/>
    </source>
</evidence>
<dbReference type="AlphaFoldDB" id="A0A0N5ASL3"/>
<name>A0A0N5ASL3_9BILA</name>
<accession>A0A0N5ASL3</accession>